<dbReference type="EMBL" id="CP155620">
    <property type="protein sequence ID" value="XBJ28897.1"/>
    <property type="molecule type" value="Genomic_DNA"/>
</dbReference>
<reference evidence="1" key="1">
    <citation type="submission" date="2024-05" db="EMBL/GenBank/DDBJ databases">
        <title>Campylobacter coli isolated from environmental waters in Slovenia.</title>
        <authorList>
            <person name="Zautner A.E."/>
            <person name="Bunk B."/>
            <person name="Riedel T."/>
            <person name="Sproeer C."/>
        </authorList>
    </citation>
    <scope>NUCLEOTIDE SEQUENCE</scope>
    <source>
        <strain evidence="1">CCS1377</strain>
    </source>
</reference>
<gene>
    <name evidence="2" type="ORF">AAH949_01745</name>
    <name evidence="1" type="ORF">AAH949_07360</name>
</gene>
<name>A0AAU7E6P9_9BACT</name>
<evidence type="ECO:0000313" key="2">
    <source>
        <dbReference type="EMBL" id="XBJ29583.1"/>
    </source>
</evidence>
<dbReference type="EMBL" id="CP155620">
    <property type="protein sequence ID" value="XBJ29583.1"/>
    <property type="molecule type" value="Genomic_DNA"/>
</dbReference>
<sequence>MDKNLNINKTYTFEEYSKNFLTINHKGSLTFNTMKNLGIGIGVKLMPIDAGSIFYNDSVAFIDKNVYKNLDGSVDKGGVLMAFVNNTNFFNLVWNFFSKR</sequence>
<organism evidence="1">
    <name type="scientific">Campylobacter sp. CCS1377</name>
    <dbReference type="NCBI Taxonomy" id="3158229"/>
    <lineage>
        <taxon>Bacteria</taxon>
        <taxon>Pseudomonadati</taxon>
        <taxon>Campylobacterota</taxon>
        <taxon>Epsilonproteobacteria</taxon>
        <taxon>Campylobacterales</taxon>
        <taxon>Campylobacteraceae</taxon>
        <taxon>Campylobacter</taxon>
    </lineage>
</organism>
<proteinExistence type="predicted"/>
<evidence type="ECO:0000313" key="1">
    <source>
        <dbReference type="EMBL" id="XBJ28897.1"/>
    </source>
</evidence>
<accession>A0AAU7E6P9</accession>
<dbReference type="AlphaFoldDB" id="A0AAU7E6P9"/>
<protein>
    <submittedName>
        <fullName evidence="1">Uncharacterized protein</fullName>
    </submittedName>
</protein>
<dbReference type="RefSeq" id="WP_348518368.1">
    <property type="nucleotide sequence ID" value="NZ_CP155620.1"/>
</dbReference>